<dbReference type="OrthoDB" id="4928167at2"/>
<sequence>MTHQILWVQTLRVVPISEVLPVTGAANVNPLDAHDSVLGPTAKAHHDSPPQIAFGALACRALGAGIPTDDLLAWCLRLDRADIKQIAKTPAQYEPLLDSASARVASSSSLDGRAQKRVTAARRLVVCLLSPMPAHVAVSSSQNVGARHALAAMGPEFLKRSLDDGYDSIVMGGDRLATLMGVERKTADRYLDTLETAGWIRRKKRAGGLARAWRLPRLSAEGDRIAWAHSDLVNALTDRDLTNPFVEVFFAASHPAVGYGEKYVDGQPVKARVGGFSWLVGLLDEAGVDPVDVGMTKRTVSRYRKAWLAAVTEGDTITEGLDAHGAAHGSDLLHGIALDAYHARAYDRTTGAEAKREVKGRVHQGLATLLAQHTIPKATARFERRNTWTAAMTSAVSSMPDEMRPYLAKALASKMRARRLRYSPMDAVTAAAQIAGAWPSAPYVLDALLGTHEIPALDAESSDRDAWVDAASTSASALPEEMRHALAKGLSSKLEKVGYEGHVAAKVAARVAGLDAKGVAA</sequence>
<evidence type="ECO:0000313" key="2">
    <source>
        <dbReference type="Proteomes" id="UP000297496"/>
    </source>
</evidence>
<organism evidence="1 2">
    <name type="scientific">Nocardioides eburneiflavus</name>
    <dbReference type="NCBI Taxonomy" id="2518372"/>
    <lineage>
        <taxon>Bacteria</taxon>
        <taxon>Bacillati</taxon>
        <taxon>Actinomycetota</taxon>
        <taxon>Actinomycetes</taxon>
        <taxon>Propionibacteriales</taxon>
        <taxon>Nocardioidaceae</taxon>
        <taxon>Nocardioides</taxon>
    </lineage>
</organism>
<protein>
    <submittedName>
        <fullName evidence="1">Uncharacterized protein</fullName>
    </submittedName>
</protein>
<proteinExistence type="predicted"/>
<comment type="caution">
    <text evidence="1">The sequence shown here is derived from an EMBL/GenBank/DDBJ whole genome shotgun (WGS) entry which is preliminary data.</text>
</comment>
<accession>A0A4Z1CG79</accession>
<name>A0A4Z1CG79_9ACTN</name>
<dbReference type="AlphaFoldDB" id="A0A4Z1CG79"/>
<keyword evidence="2" id="KW-1185">Reference proteome</keyword>
<dbReference type="RefSeq" id="WP_135838744.1">
    <property type="nucleotide sequence ID" value="NZ_SRRO01000001.1"/>
</dbReference>
<evidence type="ECO:0000313" key="1">
    <source>
        <dbReference type="EMBL" id="TGN64217.1"/>
    </source>
</evidence>
<dbReference type="EMBL" id="SRRO01000001">
    <property type="protein sequence ID" value="TGN64217.1"/>
    <property type="molecule type" value="Genomic_DNA"/>
</dbReference>
<dbReference type="Proteomes" id="UP000297496">
    <property type="component" value="Unassembled WGS sequence"/>
</dbReference>
<reference evidence="1 2" key="1">
    <citation type="submission" date="2019-04" db="EMBL/GenBank/DDBJ databases">
        <title>Three New Species of Nocardioides, Nocardioides euryhalodurans sp. nov., Nocardioides seonyuensis sp. nov. and Nocardioides eburneoflavus sp. nov. Isolated from Soil.</title>
        <authorList>
            <person name="Roh S.G."/>
            <person name="Lee C."/>
            <person name="Kim M.-K."/>
            <person name="Kim S.B."/>
        </authorList>
    </citation>
    <scope>NUCLEOTIDE SEQUENCE [LARGE SCALE GENOMIC DNA]</scope>
    <source>
        <strain evidence="1 2">MMS17-SY213</strain>
    </source>
</reference>
<gene>
    <name evidence="1" type="ORF">EXE59_09825</name>
</gene>